<evidence type="ECO:0000313" key="2">
    <source>
        <dbReference type="Proteomes" id="UP000254794"/>
    </source>
</evidence>
<name>A0A378JHA4_9GAMM</name>
<dbReference type="OrthoDB" id="9965549at2"/>
<keyword evidence="2" id="KW-1185">Reference proteome</keyword>
<proteinExistence type="predicted"/>
<reference evidence="1 2" key="1">
    <citation type="submission" date="2018-06" db="EMBL/GenBank/DDBJ databases">
        <authorList>
            <consortium name="Pathogen Informatics"/>
            <person name="Doyle S."/>
        </authorList>
    </citation>
    <scope>NUCLEOTIDE SEQUENCE [LARGE SCALE GENOMIC DNA]</scope>
    <source>
        <strain evidence="1 2">NCTC13316</strain>
    </source>
</reference>
<dbReference type="AlphaFoldDB" id="A0A378JHA4"/>
<gene>
    <name evidence="1" type="ORF">NCTC13316_00468</name>
</gene>
<sequence length="255" mass="28958">MKKSMLEMYRSQLETCRDKSKVESEQELINSLIKSLDDNKTHSEVISLFSSALKKRPNPSSNYNLKTILSIFNRRPTLPVKTVYDQLQKWIEEEQEGLIMAKEAKDNLVKISEKIKEIANYKKIEPLINLLEELFKNEDILLLNIRGKSLLACIKDLDLPAVLTYLANLSNSEPAATTQTLNSFSSWSRGSFEAQPNVDEIHSGCKLLMSKVAKAAQRDSSNPNWEKSNSLLQTAIIIYTEINDSAKNDLVVEYT</sequence>
<dbReference type="Proteomes" id="UP000254794">
    <property type="component" value="Unassembled WGS sequence"/>
</dbReference>
<dbReference type="RefSeq" id="WP_115330110.1">
    <property type="nucleotide sequence ID" value="NZ_CAAAHP010000004.1"/>
</dbReference>
<dbReference type="EMBL" id="UGOD01000001">
    <property type="protein sequence ID" value="STX50387.1"/>
    <property type="molecule type" value="Genomic_DNA"/>
</dbReference>
<evidence type="ECO:0000313" key="1">
    <source>
        <dbReference type="EMBL" id="STX50387.1"/>
    </source>
</evidence>
<protein>
    <submittedName>
        <fullName evidence="1">Uncharacterized protein</fullName>
    </submittedName>
</protein>
<accession>A0A378JHA4</accession>
<organism evidence="1 2">
    <name type="scientific">Legionella busanensis</name>
    <dbReference type="NCBI Taxonomy" id="190655"/>
    <lineage>
        <taxon>Bacteria</taxon>
        <taxon>Pseudomonadati</taxon>
        <taxon>Pseudomonadota</taxon>
        <taxon>Gammaproteobacteria</taxon>
        <taxon>Legionellales</taxon>
        <taxon>Legionellaceae</taxon>
        <taxon>Legionella</taxon>
    </lineage>
</organism>